<dbReference type="Pfam" id="PF00464">
    <property type="entry name" value="SHMT"/>
    <property type="match status" value="1"/>
</dbReference>
<dbReference type="Gene3D" id="3.40.640.10">
    <property type="entry name" value="Type I PLP-dependent aspartate aminotransferase-like (Major domain)"/>
    <property type="match status" value="1"/>
</dbReference>
<evidence type="ECO:0000256" key="4">
    <source>
        <dbReference type="PIRSR" id="PIRSR000412-50"/>
    </source>
</evidence>
<dbReference type="SUPFAM" id="SSF53383">
    <property type="entry name" value="PLP-dependent transferases"/>
    <property type="match status" value="1"/>
</dbReference>
<organism evidence="6 7">
    <name type="scientific">Candidatus Beckwithbacteria bacterium CG2_30_44_31</name>
    <dbReference type="NCBI Taxonomy" id="1805035"/>
    <lineage>
        <taxon>Bacteria</taxon>
        <taxon>Candidatus Beckwithiibacteriota</taxon>
    </lineage>
</organism>
<dbReference type="GO" id="GO:0030170">
    <property type="term" value="F:pyridoxal phosphate binding"/>
    <property type="evidence" value="ECO:0007669"/>
    <property type="project" value="UniProtKB-UniRule"/>
</dbReference>
<keyword evidence="3" id="KW-0554">One-carbon metabolism</keyword>
<evidence type="ECO:0000256" key="3">
    <source>
        <dbReference type="HAMAP-Rule" id="MF_00051"/>
    </source>
</evidence>
<feature type="binding site" evidence="3">
    <location>
        <begin position="118"/>
        <end position="120"/>
    </location>
    <ligand>
        <name>(6S)-5,6,7,8-tetrahydrofolate</name>
        <dbReference type="ChEBI" id="CHEBI:57453"/>
    </ligand>
</feature>
<reference evidence="6 7" key="1">
    <citation type="journal article" date="2016" name="Environ. Microbiol.">
        <title>Genomic resolution of a cold subsurface aquifer community provides metabolic insights for novel microbes adapted to high CO concentrations.</title>
        <authorList>
            <person name="Probst A.J."/>
            <person name="Castelle C.J."/>
            <person name="Singh A."/>
            <person name="Brown C.T."/>
            <person name="Anantharaman K."/>
            <person name="Sharon I."/>
            <person name="Hug L.A."/>
            <person name="Burstein D."/>
            <person name="Emerson J.B."/>
            <person name="Thomas B.C."/>
            <person name="Banfield J.F."/>
        </authorList>
    </citation>
    <scope>NUCLEOTIDE SEQUENCE [LARGE SCALE GENOMIC DNA]</scope>
    <source>
        <strain evidence="6">CG2_30_44_31</strain>
    </source>
</reference>
<keyword evidence="3" id="KW-0963">Cytoplasm</keyword>
<comment type="catalytic activity">
    <reaction evidence="3">
        <text>(6R)-5,10-methylene-5,6,7,8-tetrahydrofolate + glycine + H2O = (6S)-5,6,7,8-tetrahydrofolate + L-serine</text>
        <dbReference type="Rhea" id="RHEA:15481"/>
        <dbReference type="ChEBI" id="CHEBI:15377"/>
        <dbReference type="ChEBI" id="CHEBI:15636"/>
        <dbReference type="ChEBI" id="CHEBI:33384"/>
        <dbReference type="ChEBI" id="CHEBI:57305"/>
        <dbReference type="ChEBI" id="CHEBI:57453"/>
        <dbReference type="EC" id="2.1.2.1"/>
    </reaction>
</comment>
<feature type="binding site" evidence="3">
    <location>
        <begin position="351"/>
        <end position="353"/>
    </location>
    <ligand>
        <name>(6S)-5,6,7,8-tetrahydrofolate</name>
        <dbReference type="ChEBI" id="CHEBI:57453"/>
    </ligand>
</feature>
<keyword evidence="3" id="KW-0808">Transferase</keyword>
<dbReference type="InterPro" id="IPR015422">
    <property type="entry name" value="PyrdxlP-dep_Trfase_small"/>
</dbReference>
<accession>A0A1J5AYQ1</accession>
<dbReference type="PANTHER" id="PTHR11680">
    <property type="entry name" value="SERINE HYDROXYMETHYLTRANSFERASE"/>
    <property type="match status" value="1"/>
</dbReference>
<sequence length="428" mass="47944">MDQIFKIIAKEKKRQREQLEMIPSENYASAAVMKAVGSCLMNKYAEGYPRKRYYQGNRNMDQVEDLCRERCLQAFGLDPGKWGVNVQPHSGCEANLAVYNGLLNPGDKIMSMYLPDGGHLSHGWQMPGKKITLVSKIFKVEFYHVDKKTLVFDYDRIERQALKFKPKLIISGGTAYPREIKHQRMAQIAKKAEAYYMADIAHEAGLIAAGANQSPLPYADVATFTTHKTFRGPRGAVIIAKKELIDKINFSVFPGLQGGPHLHSIAGVAVAAAEMMTPVYKKYAFQVVKNAKVLAEELKKGGLKIVSGGTDKHLVLVDLRPQNLSGWTVAWALEEAGIIANRNTVPYDTASPFYPSGLRLGTPALTSRGMKEKEMKQIAKWILQVLEQIKDEDQSIKTFRKRLDKNPWFKVQRQTVASFAKKFPVPGL</sequence>
<evidence type="ECO:0000259" key="5">
    <source>
        <dbReference type="Pfam" id="PF00464"/>
    </source>
</evidence>
<dbReference type="UniPathway" id="UPA00193"/>
<comment type="pathway">
    <text evidence="3">One-carbon metabolism; tetrahydrofolate interconversion.</text>
</comment>
<dbReference type="EC" id="2.1.2.1" evidence="3"/>
<evidence type="ECO:0000256" key="1">
    <source>
        <dbReference type="ARBA" id="ARBA00001933"/>
    </source>
</evidence>
<dbReference type="NCBIfam" id="NF000586">
    <property type="entry name" value="PRK00011.1"/>
    <property type="match status" value="1"/>
</dbReference>
<comment type="subcellular location">
    <subcellularLocation>
        <location evidence="3">Cytoplasm</location>
    </subcellularLocation>
</comment>
<evidence type="ECO:0000313" key="7">
    <source>
        <dbReference type="Proteomes" id="UP000183605"/>
    </source>
</evidence>
<feature type="domain" description="Serine hydroxymethyltransferase-like" evidence="5">
    <location>
        <begin position="3"/>
        <end position="382"/>
    </location>
</feature>
<comment type="cofactor">
    <cofactor evidence="1 3 4">
        <name>pyridoxal 5'-phosphate</name>
        <dbReference type="ChEBI" id="CHEBI:597326"/>
    </cofactor>
</comment>
<dbReference type="GO" id="GO:0004372">
    <property type="term" value="F:glycine hydroxymethyltransferase activity"/>
    <property type="evidence" value="ECO:0007669"/>
    <property type="project" value="UniProtKB-UniRule"/>
</dbReference>
<dbReference type="HAMAP" id="MF_00051">
    <property type="entry name" value="SHMT"/>
    <property type="match status" value="1"/>
</dbReference>
<dbReference type="Gene3D" id="3.90.1150.10">
    <property type="entry name" value="Aspartate Aminotransferase, domain 1"/>
    <property type="match status" value="1"/>
</dbReference>
<dbReference type="PANTHER" id="PTHR11680:SF35">
    <property type="entry name" value="SERINE HYDROXYMETHYLTRANSFERASE 1"/>
    <property type="match status" value="1"/>
</dbReference>
<gene>
    <name evidence="3" type="primary">glyA</name>
    <name evidence="6" type="ORF">AUK18_01435</name>
</gene>
<feature type="site" description="Plays an important role in substrate specificity" evidence="3">
    <location>
        <position position="227"/>
    </location>
</feature>
<name>A0A1J5AYQ1_9BACT</name>
<dbReference type="AlphaFoldDB" id="A0A1J5AYQ1"/>
<dbReference type="GO" id="GO:0019264">
    <property type="term" value="P:glycine biosynthetic process from serine"/>
    <property type="evidence" value="ECO:0007669"/>
    <property type="project" value="UniProtKB-UniRule"/>
</dbReference>
<comment type="similarity">
    <text evidence="3">Belongs to the SHMT family.</text>
</comment>
<dbReference type="InterPro" id="IPR001085">
    <property type="entry name" value="Ser_HO-MeTrfase"/>
</dbReference>
<dbReference type="InterPro" id="IPR015421">
    <property type="entry name" value="PyrdxlP-dep_Trfase_major"/>
</dbReference>
<comment type="caution">
    <text evidence="6">The sequence shown here is derived from an EMBL/GenBank/DDBJ whole genome shotgun (WGS) entry which is preliminary data.</text>
</comment>
<dbReference type="Proteomes" id="UP000183605">
    <property type="component" value="Unassembled WGS sequence"/>
</dbReference>
<proteinExistence type="inferred from homology"/>
<evidence type="ECO:0000313" key="6">
    <source>
        <dbReference type="EMBL" id="OIP03665.1"/>
    </source>
</evidence>
<dbReference type="PIRSF" id="PIRSF000412">
    <property type="entry name" value="SHMT"/>
    <property type="match status" value="1"/>
</dbReference>
<keyword evidence="2 3" id="KW-0663">Pyridoxal phosphate</keyword>
<dbReference type="EMBL" id="MNXQ01000028">
    <property type="protein sequence ID" value="OIP03665.1"/>
    <property type="molecule type" value="Genomic_DNA"/>
</dbReference>
<dbReference type="CDD" id="cd00378">
    <property type="entry name" value="SHMT"/>
    <property type="match status" value="1"/>
</dbReference>
<protein>
    <recommendedName>
        <fullName evidence="3">Serine hydroxymethyltransferase</fullName>
        <shortName evidence="3">SHMT</shortName>
        <shortName evidence="3">Serine methylase</shortName>
        <ecNumber evidence="3">2.1.2.1</ecNumber>
    </recommendedName>
</protein>
<feature type="modified residue" description="N6-(pyridoxal phosphate)lysine" evidence="3 4">
    <location>
        <position position="228"/>
    </location>
</feature>
<comment type="function">
    <text evidence="3">Catalyzes the reversible interconversion of serine and glycine with tetrahydrofolate (THF) serving as the one-carbon carrier. This reaction serves as the major source of one-carbon groups required for the biosynthesis of purines, thymidylate, methionine, and other important biomolecules. Also exhibits THF-independent aldolase activity toward beta-hydroxyamino acids, producing glycine and aldehydes, via a retro-aldol mechanism.</text>
</comment>
<comment type="pathway">
    <text evidence="3">Amino-acid biosynthesis; glycine biosynthesis; glycine from L-serine: step 1/1.</text>
</comment>
<dbReference type="GO" id="GO:0005737">
    <property type="term" value="C:cytoplasm"/>
    <property type="evidence" value="ECO:0007669"/>
    <property type="project" value="UniProtKB-SubCell"/>
</dbReference>
<dbReference type="InterPro" id="IPR015424">
    <property type="entry name" value="PyrdxlP-dep_Trfase"/>
</dbReference>
<comment type="subunit">
    <text evidence="3">Homodimer.</text>
</comment>
<feature type="binding site" evidence="3">
    <location>
        <position position="114"/>
    </location>
    <ligand>
        <name>(6S)-5,6,7,8-tetrahydrofolate</name>
        <dbReference type="ChEBI" id="CHEBI:57453"/>
    </ligand>
</feature>
<dbReference type="GO" id="GO:0035999">
    <property type="term" value="P:tetrahydrofolate interconversion"/>
    <property type="evidence" value="ECO:0007669"/>
    <property type="project" value="UniProtKB-UniRule"/>
</dbReference>
<dbReference type="InterPro" id="IPR039429">
    <property type="entry name" value="SHMT-like_dom"/>
</dbReference>
<keyword evidence="3" id="KW-0028">Amino-acid biosynthesis</keyword>
<evidence type="ECO:0000256" key="2">
    <source>
        <dbReference type="ARBA" id="ARBA00022898"/>
    </source>
</evidence>
<dbReference type="InterPro" id="IPR049943">
    <property type="entry name" value="Ser_HO-MeTrfase-like"/>
</dbReference>
<comment type="caution">
    <text evidence="3">Lacks conserved residue(s) required for the propagation of feature annotation.</text>
</comment>
<dbReference type="UniPathway" id="UPA00288">
    <property type="reaction ID" value="UER01023"/>
</dbReference>